<reference evidence="2" key="1">
    <citation type="journal article" date="2019" name="Int. J. Syst. Evol. Microbiol.">
        <title>The Global Catalogue of Microorganisms (GCM) 10K type strain sequencing project: providing services to taxonomists for standard genome sequencing and annotation.</title>
        <authorList>
            <consortium name="The Broad Institute Genomics Platform"/>
            <consortium name="The Broad Institute Genome Sequencing Center for Infectious Disease"/>
            <person name="Wu L."/>
            <person name="Ma J."/>
        </authorList>
    </citation>
    <scope>NUCLEOTIDE SEQUENCE [LARGE SCALE GENOMIC DNA]</scope>
    <source>
        <strain evidence="2">CCUG 15531</strain>
    </source>
</reference>
<dbReference type="RefSeq" id="WP_388039714.1">
    <property type="nucleotide sequence ID" value="NZ_JBHUEK010000025.1"/>
</dbReference>
<evidence type="ECO:0000313" key="2">
    <source>
        <dbReference type="Proteomes" id="UP001597227"/>
    </source>
</evidence>
<keyword evidence="2" id="KW-1185">Reference proteome</keyword>
<protein>
    <submittedName>
        <fullName evidence="1">Uncharacterized protein</fullName>
    </submittedName>
</protein>
<dbReference type="Proteomes" id="UP001597227">
    <property type="component" value="Unassembled WGS sequence"/>
</dbReference>
<dbReference type="EMBL" id="JBHUEK010000025">
    <property type="protein sequence ID" value="MFD1780157.1"/>
    <property type="molecule type" value="Genomic_DNA"/>
</dbReference>
<organism evidence="1 2">
    <name type="scientific">Fredinandcohnia salidurans</name>
    <dbReference type="NCBI Taxonomy" id="2595041"/>
    <lineage>
        <taxon>Bacteria</taxon>
        <taxon>Bacillati</taxon>
        <taxon>Bacillota</taxon>
        <taxon>Bacilli</taxon>
        <taxon>Bacillales</taxon>
        <taxon>Bacillaceae</taxon>
        <taxon>Fredinandcohnia</taxon>
    </lineage>
</organism>
<proteinExistence type="predicted"/>
<accession>A0ABW4MRP9</accession>
<evidence type="ECO:0000313" key="1">
    <source>
        <dbReference type="EMBL" id="MFD1780157.1"/>
    </source>
</evidence>
<gene>
    <name evidence="1" type="ORF">ACFSFW_15935</name>
</gene>
<name>A0ABW4MRP9_9BACI</name>
<comment type="caution">
    <text evidence="1">The sequence shown here is derived from an EMBL/GenBank/DDBJ whole genome shotgun (WGS) entry which is preliminary data.</text>
</comment>
<sequence>MQIEVTIKEACTAGFWSCLQLTDWIQMISVAIAMIAGIAAWKSASASKKASKIANKQLEIINKQRIDSVRPELFMKNEKYVLRYNKEMHIGLFSNGAENTRSSEVDGNLYLSINNIGEGHAKNIKIKWDFEVFLYIKFIKEHQKDNQFIVNYEEGNSISFNEGSSVYLDTEFENSEPIFITNQDYRIRLPYFYTRILSIYIHILNAKSDFNFPSESLPKLNFSITYNDVLKNLTIKRFTITPQITQKGSSTEDGEISCYELEVLLQIDEIT</sequence>